<dbReference type="AlphaFoldDB" id="A0A9D4JIJ3"/>
<proteinExistence type="predicted"/>
<accession>A0A9D4JIJ3</accession>
<evidence type="ECO:0000313" key="1">
    <source>
        <dbReference type="EMBL" id="KAH3813846.1"/>
    </source>
</evidence>
<reference evidence="1" key="2">
    <citation type="submission" date="2020-11" db="EMBL/GenBank/DDBJ databases">
        <authorList>
            <person name="McCartney M.A."/>
            <person name="Auch B."/>
            <person name="Kono T."/>
            <person name="Mallez S."/>
            <person name="Becker A."/>
            <person name="Gohl D.M."/>
            <person name="Silverstein K.A.T."/>
            <person name="Koren S."/>
            <person name="Bechman K.B."/>
            <person name="Herman A."/>
            <person name="Abrahante J.E."/>
            <person name="Garbe J."/>
        </authorList>
    </citation>
    <scope>NUCLEOTIDE SEQUENCE</scope>
    <source>
        <strain evidence="1">Duluth1</strain>
        <tissue evidence="1">Whole animal</tissue>
    </source>
</reference>
<evidence type="ECO:0000313" key="2">
    <source>
        <dbReference type="Proteomes" id="UP000828390"/>
    </source>
</evidence>
<sequence>MLLHIKCGMVELGQQRIINQLKYCARTISMENKLPINLSVTLDPAYRKRKDNLGLLCAINVQALSKYYLIDEIKIQAPTYYRTLQTRH</sequence>
<reference evidence="1" key="1">
    <citation type="journal article" date="2019" name="bioRxiv">
        <title>The Genome of the Zebra Mussel, Dreissena polymorpha: A Resource for Invasive Species Research.</title>
        <authorList>
            <person name="McCartney M.A."/>
            <person name="Auch B."/>
            <person name="Kono T."/>
            <person name="Mallez S."/>
            <person name="Zhang Y."/>
            <person name="Obille A."/>
            <person name="Becker A."/>
            <person name="Abrahante J.E."/>
            <person name="Garbe J."/>
            <person name="Badalamenti J.P."/>
            <person name="Herman A."/>
            <person name="Mangelson H."/>
            <person name="Liachko I."/>
            <person name="Sullivan S."/>
            <person name="Sone E.D."/>
            <person name="Koren S."/>
            <person name="Silverstein K.A.T."/>
            <person name="Beckman K.B."/>
            <person name="Gohl D.M."/>
        </authorList>
    </citation>
    <scope>NUCLEOTIDE SEQUENCE</scope>
    <source>
        <strain evidence="1">Duluth1</strain>
        <tissue evidence="1">Whole animal</tissue>
    </source>
</reference>
<dbReference type="Proteomes" id="UP000828390">
    <property type="component" value="Unassembled WGS sequence"/>
</dbReference>
<organism evidence="1 2">
    <name type="scientific">Dreissena polymorpha</name>
    <name type="common">Zebra mussel</name>
    <name type="synonym">Mytilus polymorpha</name>
    <dbReference type="NCBI Taxonomy" id="45954"/>
    <lineage>
        <taxon>Eukaryota</taxon>
        <taxon>Metazoa</taxon>
        <taxon>Spiralia</taxon>
        <taxon>Lophotrochozoa</taxon>
        <taxon>Mollusca</taxon>
        <taxon>Bivalvia</taxon>
        <taxon>Autobranchia</taxon>
        <taxon>Heteroconchia</taxon>
        <taxon>Euheterodonta</taxon>
        <taxon>Imparidentia</taxon>
        <taxon>Neoheterodontei</taxon>
        <taxon>Myida</taxon>
        <taxon>Dreissenoidea</taxon>
        <taxon>Dreissenidae</taxon>
        <taxon>Dreissena</taxon>
    </lineage>
</organism>
<gene>
    <name evidence="1" type="ORF">DPMN_142316</name>
</gene>
<protein>
    <submittedName>
        <fullName evidence="1">Uncharacterized protein</fullName>
    </submittedName>
</protein>
<name>A0A9D4JIJ3_DREPO</name>
<comment type="caution">
    <text evidence="1">The sequence shown here is derived from an EMBL/GenBank/DDBJ whole genome shotgun (WGS) entry which is preliminary data.</text>
</comment>
<dbReference type="EMBL" id="JAIWYP010000006">
    <property type="protein sequence ID" value="KAH3813846.1"/>
    <property type="molecule type" value="Genomic_DNA"/>
</dbReference>
<keyword evidence="2" id="KW-1185">Reference proteome</keyword>